<protein>
    <recommendedName>
        <fullName evidence="2">Glycosyl transferase family 28 C-terminal domain-containing protein</fullName>
    </recommendedName>
</protein>
<accession>A0A382CGB2</accession>
<dbReference type="InterPro" id="IPR043148">
    <property type="entry name" value="TagF_C"/>
</dbReference>
<dbReference type="AlphaFoldDB" id="A0A382CGB2"/>
<sequence>MINETTVFVSRFSTAIMKTLLLDPPVIYYDPCKEMQTTCLNEMSGFPTLTTKSQLKDALQDVLGNSEKYLNRAESF</sequence>
<gene>
    <name evidence="1" type="ORF">METZ01_LOCUS177696</name>
</gene>
<evidence type="ECO:0000313" key="1">
    <source>
        <dbReference type="EMBL" id="SVB24842.1"/>
    </source>
</evidence>
<proteinExistence type="predicted"/>
<name>A0A382CGB2_9ZZZZ</name>
<reference evidence="1" key="1">
    <citation type="submission" date="2018-05" db="EMBL/GenBank/DDBJ databases">
        <authorList>
            <person name="Lanie J.A."/>
            <person name="Ng W.-L."/>
            <person name="Kazmierczak K.M."/>
            <person name="Andrzejewski T.M."/>
            <person name="Davidsen T.M."/>
            <person name="Wayne K.J."/>
            <person name="Tettelin H."/>
            <person name="Glass J.I."/>
            <person name="Rusch D."/>
            <person name="Podicherti R."/>
            <person name="Tsui H.-C.T."/>
            <person name="Winkler M.E."/>
        </authorList>
    </citation>
    <scope>NUCLEOTIDE SEQUENCE</scope>
</reference>
<organism evidence="1">
    <name type="scientific">marine metagenome</name>
    <dbReference type="NCBI Taxonomy" id="408172"/>
    <lineage>
        <taxon>unclassified sequences</taxon>
        <taxon>metagenomes</taxon>
        <taxon>ecological metagenomes</taxon>
    </lineage>
</organism>
<dbReference type="Gene3D" id="3.40.50.12580">
    <property type="match status" value="1"/>
</dbReference>
<evidence type="ECO:0008006" key="2">
    <source>
        <dbReference type="Google" id="ProtNLM"/>
    </source>
</evidence>
<dbReference type="EMBL" id="UINC01034268">
    <property type="protein sequence ID" value="SVB24842.1"/>
    <property type="molecule type" value="Genomic_DNA"/>
</dbReference>